<dbReference type="InterPro" id="IPR047021">
    <property type="entry name" value="REXO1/3/4-like"/>
</dbReference>
<evidence type="ECO:0000256" key="4">
    <source>
        <dbReference type="SAM" id="MobiDB-lite"/>
    </source>
</evidence>
<sequence>MVGVGNGRSEAVQVCAVDFLTGEVLVDTYVIPNVQVFDWRTRVSGVSRGLLMDMKQRGRTLDGWEKAREMLWNYVDDDTVLIGQALSNDLDVLRMIHLQIVDSALLTKDTVELNCGRTWGLKVLCKKFLGIDIQTSKGGHVCLEDTFSAREIVLWCLRHPDRLEAWALLEKGILKKERAAREAKRKSEKEKKAREDEAKSAARQQSHVTSIPIVSSDTSDCDMAIEDYFYEESDDGVGIYEDEEDEVLLKR</sequence>
<proteinExistence type="predicted"/>
<dbReference type="Proteomes" id="UP000243515">
    <property type="component" value="Unassembled WGS sequence"/>
</dbReference>
<dbReference type="InterPro" id="IPR013520">
    <property type="entry name" value="Ribonucl_H"/>
</dbReference>
<dbReference type="GO" id="GO:0000027">
    <property type="term" value="P:ribosomal large subunit assembly"/>
    <property type="evidence" value="ECO:0007669"/>
    <property type="project" value="TreeGrafter"/>
</dbReference>
<dbReference type="GO" id="GO:0003676">
    <property type="term" value="F:nucleic acid binding"/>
    <property type="evidence" value="ECO:0007669"/>
    <property type="project" value="InterPro"/>
</dbReference>
<evidence type="ECO:0000313" key="6">
    <source>
        <dbReference type="EMBL" id="OXV10075.1"/>
    </source>
</evidence>
<name>A0A232M0Y6_9EURO</name>
<evidence type="ECO:0000256" key="1">
    <source>
        <dbReference type="ARBA" id="ARBA00022722"/>
    </source>
</evidence>
<reference evidence="6 7" key="1">
    <citation type="journal article" date="2015" name="Environ. Microbiol.">
        <title>Metagenome sequence of Elaphomyces granulatus from sporocarp tissue reveals Ascomycota ectomycorrhizal fingerprints of genome expansion and a Proteobacteria-rich microbiome.</title>
        <authorList>
            <person name="Quandt C.A."/>
            <person name="Kohler A."/>
            <person name="Hesse C.N."/>
            <person name="Sharpton T.J."/>
            <person name="Martin F."/>
            <person name="Spatafora J.W."/>
        </authorList>
    </citation>
    <scope>NUCLEOTIDE SEQUENCE [LARGE SCALE GENOMIC DNA]</scope>
    <source>
        <strain evidence="6 7">OSC145934</strain>
    </source>
</reference>
<dbReference type="InterPro" id="IPR012337">
    <property type="entry name" value="RNaseH-like_sf"/>
</dbReference>
<comment type="caution">
    <text evidence="6">The sequence shown here is derived from an EMBL/GenBank/DDBJ whole genome shotgun (WGS) entry which is preliminary data.</text>
</comment>
<accession>A0A232M0Y6</accession>
<dbReference type="InterPro" id="IPR036397">
    <property type="entry name" value="RNaseH_sf"/>
</dbReference>
<evidence type="ECO:0000313" key="7">
    <source>
        <dbReference type="Proteomes" id="UP000243515"/>
    </source>
</evidence>
<evidence type="ECO:0000259" key="5">
    <source>
        <dbReference type="SMART" id="SM00479"/>
    </source>
</evidence>
<feature type="compositionally biased region" description="Basic and acidic residues" evidence="4">
    <location>
        <begin position="180"/>
        <end position="200"/>
    </location>
</feature>
<evidence type="ECO:0000256" key="2">
    <source>
        <dbReference type="ARBA" id="ARBA00022801"/>
    </source>
</evidence>
<dbReference type="SMART" id="SM00479">
    <property type="entry name" value="EXOIII"/>
    <property type="match status" value="1"/>
</dbReference>
<keyword evidence="2" id="KW-0378">Hydrolase</keyword>
<keyword evidence="1" id="KW-0540">Nuclease</keyword>
<gene>
    <name evidence="6" type="ORF">Egran_02161</name>
</gene>
<keyword evidence="3" id="KW-0269">Exonuclease</keyword>
<dbReference type="PANTHER" id="PTHR12801:SF114">
    <property type="entry name" value="EXONUCLEASE, PUTATIVE (AFU_ORTHOLOGUE AFUA_7G00870)-RELATED"/>
    <property type="match status" value="1"/>
</dbReference>
<dbReference type="AlphaFoldDB" id="A0A232M0Y6"/>
<dbReference type="SUPFAM" id="SSF53098">
    <property type="entry name" value="Ribonuclease H-like"/>
    <property type="match status" value="1"/>
</dbReference>
<dbReference type="PANTHER" id="PTHR12801">
    <property type="entry name" value="RNA EXONUCLEASE REXO1 / RECO3 FAMILY MEMBER-RELATED"/>
    <property type="match status" value="1"/>
</dbReference>
<evidence type="ECO:0000256" key="3">
    <source>
        <dbReference type="ARBA" id="ARBA00022839"/>
    </source>
</evidence>
<dbReference type="OrthoDB" id="16516at2759"/>
<feature type="region of interest" description="Disordered" evidence="4">
    <location>
        <begin position="180"/>
        <end position="210"/>
    </location>
</feature>
<dbReference type="EMBL" id="NPHW01003148">
    <property type="protein sequence ID" value="OXV10075.1"/>
    <property type="molecule type" value="Genomic_DNA"/>
</dbReference>
<organism evidence="6 7">
    <name type="scientific">Elaphomyces granulatus</name>
    <dbReference type="NCBI Taxonomy" id="519963"/>
    <lineage>
        <taxon>Eukaryota</taxon>
        <taxon>Fungi</taxon>
        <taxon>Dikarya</taxon>
        <taxon>Ascomycota</taxon>
        <taxon>Pezizomycotina</taxon>
        <taxon>Eurotiomycetes</taxon>
        <taxon>Eurotiomycetidae</taxon>
        <taxon>Eurotiales</taxon>
        <taxon>Elaphomycetaceae</taxon>
        <taxon>Elaphomyces</taxon>
    </lineage>
</organism>
<dbReference type="GO" id="GO:0004527">
    <property type="term" value="F:exonuclease activity"/>
    <property type="evidence" value="ECO:0007669"/>
    <property type="project" value="UniProtKB-KW"/>
</dbReference>
<dbReference type="GO" id="GO:0005634">
    <property type="term" value="C:nucleus"/>
    <property type="evidence" value="ECO:0007669"/>
    <property type="project" value="TreeGrafter"/>
</dbReference>
<dbReference type="Gene3D" id="3.30.420.10">
    <property type="entry name" value="Ribonuclease H-like superfamily/Ribonuclease H"/>
    <property type="match status" value="1"/>
</dbReference>
<feature type="domain" description="Exonuclease" evidence="5">
    <location>
        <begin position="1"/>
        <end position="162"/>
    </location>
</feature>
<dbReference type="CDD" id="cd06137">
    <property type="entry name" value="DEDDh_RNase"/>
    <property type="match status" value="1"/>
</dbReference>
<protein>
    <recommendedName>
        <fullName evidence="5">Exonuclease domain-containing protein</fullName>
    </recommendedName>
</protein>
<keyword evidence="7" id="KW-1185">Reference proteome</keyword>
<dbReference type="GO" id="GO:0006364">
    <property type="term" value="P:rRNA processing"/>
    <property type="evidence" value="ECO:0007669"/>
    <property type="project" value="TreeGrafter"/>
</dbReference>